<feature type="transmembrane region" description="Helical" evidence="6">
    <location>
        <begin position="157"/>
        <end position="179"/>
    </location>
</feature>
<feature type="transmembrane region" description="Helical" evidence="6">
    <location>
        <begin position="228"/>
        <end position="245"/>
    </location>
</feature>
<feature type="transmembrane region" description="Helical" evidence="6">
    <location>
        <begin position="468"/>
        <end position="489"/>
    </location>
</feature>
<protein>
    <submittedName>
        <fullName evidence="7">Oligosaccharide flippase family protein</fullName>
    </submittedName>
</protein>
<keyword evidence="3 6" id="KW-0812">Transmembrane</keyword>
<feature type="transmembrane region" description="Helical" evidence="6">
    <location>
        <begin position="125"/>
        <end position="145"/>
    </location>
</feature>
<gene>
    <name evidence="7" type="ORF">KQP88_08645</name>
</gene>
<dbReference type="Proteomes" id="UP000683401">
    <property type="component" value="Chromosome"/>
</dbReference>
<feature type="transmembrane region" description="Helical" evidence="6">
    <location>
        <begin position="348"/>
        <end position="367"/>
    </location>
</feature>
<feature type="transmembrane region" description="Helical" evidence="6">
    <location>
        <begin position="265"/>
        <end position="283"/>
    </location>
</feature>
<accession>A0ABX8HXY2</accession>
<evidence type="ECO:0000256" key="5">
    <source>
        <dbReference type="ARBA" id="ARBA00023136"/>
    </source>
</evidence>
<feature type="transmembrane region" description="Helical" evidence="6">
    <location>
        <begin position="191"/>
        <end position="208"/>
    </location>
</feature>
<keyword evidence="2" id="KW-1003">Cell membrane</keyword>
<dbReference type="InterPro" id="IPR002797">
    <property type="entry name" value="Polysacc_synth"/>
</dbReference>
<dbReference type="RefSeq" id="WP_216705403.1">
    <property type="nucleotide sequence ID" value="NZ_CP076668.1"/>
</dbReference>
<feature type="transmembrane region" description="Helical" evidence="6">
    <location>
        <begin position="379"/>
        <end position="397"/>
    </location>
</feature>
<feature type="transmembrane region" description="Helical" evidence="6">
    <location>
        <begin position="12"/>
        <end position="34"/>
    </location>
</feature>
<organism evidence="7 8">
    <name type="scientific">Pseudomonas lijiangensis</name>
    <dbReference type="NCBI Taxonomy" id="2995658"/>
    <lineage>
        <taxon>Bacteria</taxon>
        <taxon>Pseudomonadati</taxon>
        <taxon>Pseudomonadota</taxon>
        <taxon>Gammaproteobacteria</taxon>
        <taxon>Pseudomonadales</taxon>
        <taxon>Pseudomonadaceae</taxon>
        <taxon>Pseudomonas</taxon>
    </lineage>
</organism>
<name>A0ABX8HXY2_9PSED</name>
<evidence type="ECO:0000256" key="6">
    <source>
        <dbReference type="SAM" id="Phobius"/>
    </source>
</evidence>
<feature type="transmembrane region" description="Helical" evidence="6">
    <location>
        <begin position="403"/>
        <end position="423"/>
    </location>
</feature>
<evidence type="ECO:0000256" key="4">
    <source>
        <dbReference type="ARBA" id="ARBA00022989"/>
    </source>
</evidence>
<dbReference type="Pfam" id="PF01943">
    <property type="entry name" value="Polysacc_synt"/>
    <property type="match status" value="1"/>
</dbReference>
<keyword evidence="5 6" id="KW-0472">Membrane</keyword>
<keyword evidence="8" id="KW-1185">Reference proteome</keyword>
<dbReference type="PANTHER" id="PTHR30250">
    <property type="entry name" value="PST FAMILY PREDICTED COLANIC ACID TRANSPORTER"/>
    <property type="match status" value="1"/>
</dbReference>
<evidence type="ECO:0000256" key="2">
    <source>
        <dbReference type="ARBA" id="ARBA00022475"/>
    </source>
</evidence>
<keyword evidence="4 6" id="KW-1133">Transmembrane helix</keyword>
<feature type="transmembrane region" description="Helical" evidence="6">
    <location>
        <begin position="40"/>
        <end position="57"/>
    </location>
</feature>
<dbReference type="EMBL" id="CP076668">
    <property type="protein sequence ID" value="QWU84813.1"/>
    <property type="molecule type" value="Genomic_DNA"/>
</dbReference>
<evidence type="ECO:0000313" key="8">
    <source>
        <dbReference type="Proteomes" id="UP000683401"/>
    </source>
</evidence>
<evidence type="ECO:0000256" key="3">
    <source>
        <dbReference type="ARBA" id="ARBA00022692"/>
    </source>
</evidence>
<sequence>MFSKRSVIGNTALNYAGQAYVMLVGIVIMPFYLGHLGAEAYGLIGFFTVMQAWLQLLDAGMSPSLVRAVARHQTSPASERHQGRILRSFEILFLPMALLSAIGVYAASSWIAVQWLNAQELQPQTLVNCIGLMGVVIALRLYSTLYKSGIQGLEQHAWLNGVNIFIATLRYFGGLWLVSSFSQDPQDFFEFQAAVAALETLIFATRAWRQMPVAHWLTGIDWQLVKPILPFAASISLSSVLWIVLTQFDKVLLSEILPLDQYGYFSLVALITTGIMMLTNPLVQALLPRLTVLVAEDRYQDMQALFLAANRFVCTFLFPLAAIVALHAEPLLYAWTGDEAAARWGRSILCWYALGSAIMAASAFQFYLQYAYGQMRLHLWYSVISAVITVPVMFLAIHYQGAYGSALAFFSLRAVSFAIWPMIVHQRLAPGIHGQWLRDTLRISAMTAVGLVCSEPVFRMIAQQQSRTTVLLGLAASGFITLALVAASYKPLAMKIYVLFSKPST</sequence>
<evidence type="ECO:0000256" key="1">
    <source>
        <dbReference type="ARBA" id="ARBA00004651"/>
    </source>
</evidence>
<reference evidence="8" key="1">
    <citation type="submission" date="2021-06" db="EMBL/GenBank/DDBJ databases">
        <title>Identification of Pseudomonas cichorii causing bacterial leaf black spot of flue-cured tobacco, a new disease in China.</title>
        <authorList>
            <person name="Lu C.-H."/>
        </authorList>
    </citation>
    <scope>NUCLEOTIDE SEQUENCE [LARGE SCALE GENOMIC DNA]</scope>
    <source>
        <strain evidence="8">LJ2</strain>
    </source>
</reference>
<dbReference type="PANTHER" id="PTHR30250:SF26">
    <property type="entry name" value="PSMA PROTEIN"/>
    <property type="match status" value="1"/>
</dbReference>
<proteinExistence type="predicted"/>
<evidence type="ECO:0000313" key="7">
    <source>
        <dbReference type="EMBL" id="QWU84813.1"/>
    </source>
</evidence>
<comment type="subcellular location">
    <subcellularLocation>
        <location evidence="1">Cell membrane</location>
        <topology evidence="1">Multi-pass membrane protein</topology>
    </subcellularLocation>
</comment>
<dbReference type="InterPro" id="IPR050833">
    <property type="entry name" value="Poly_Biosynth_Transport"/>
</dbReference>
<feature type="transmembrane region" description="Helical" evidence="6">
    <location>
        <begin position="304"/>
        <end position="328"/>
    </location>
</feature>
<feature type="transmembrane region" description="Helical" evidence="6">
    <location>
        <begin position="91"/>
        <end position="113"/>
    </location>
</feature>